<protein>
    <submittedName>
        <fullName evidence="2">Uncharacterized protein</fullName>
    </submittedName>
</protein>
<evidence type="ECO:0000256" key="1">
    <source>
        <dbReference type="SAM" id="Phobius"/>
    </source>
</evidence>
<gene>
    <name evidence="2" type="ORF">BK699_09320</name>
</gene>
<accession>A0A242WAB6</accession>
<keyword evidence="1" id="KW-0812">Transmembrane</keyword>
<feature type="transmembrane region" description="Helical" evidence="1">
    <location>
        <begin position="44"/>
        <end position="63"/>
    </location>
</feature>
<dbReference type="EMBL" id="NFCF01000063">
    <property type="protein sequence ID" value="OTW50743.1"/>
    <property type="molecule type" value="Genomic_DNA"/>
</dbReference>
<name>A0A242WAB6_BACTU</name>
<dbReference type="Proteomes" id="UP000195152">
    <property type="component" value="Unassembled WGS sequence"/>
</dbReference>
<sequence length="66" mass="7556">MIDIIFSFFLVVTYFIIYLFSSGEKKQQAKENLKEVITGADGKLLLVTVMGILIMVIWLYFYGLGL</sequence>
<dbReference type="RefSeq" id="WP_000565399.1">
    <property type="nucleotide sequence ID" value="NZ_NFCF01000063.1"/>
</dbReference>
<reference evidence="2 3" key="1">
    <citation type="submission" date="2016-10" db="EMBL/GenBank/DDBJ databases">
        <title>Comparative genomics of Bacillus thuringiensis reveals a path to pathogens against multiple invertebrate hosts.</title>
        <authorList>
            <person name="Zheng J."/>
            <person name="Gao Q."/>
            <person name="Liu H."/>
            <person name="Peng D."/>
            <person name="Ruan L."/>
            <person name="Sun M."/>
        </authorList>
    </citation>
    <scope>NUCLEOTIDE SEQUENCE [LARGE SCALE GENOMIC DNA]</scope>
    <source>
        <strain evidence="2">BGSC 4AC1</strain>
    </source>
</reference>
<evidence type="ECO:0000313" key="3">
    <source>
        <dbReference type="Proteomes" id="UP000195152"/>
    </source>
</evidence>
<evidence type="ECO:0000313" key="2">
    <source>
        <dbReference type="EMBL" id="OTW50743.1"/>
    </source>
</evidence>
<proteinExistence type="predicted"/>
<organism evidence="2 3">
    <name type="scientific">Bacillus thuringiensis serovar mexicanensis</name>
    <dbReference type="NCBI Taxonomy" id="180868"/>
    <lineage>
        <taxon>Bacteria</taxon>
        <taxon>Bacillati</taxon>
        <taxon>Bacillota</taxon>
        <taxon>Bacilli</taxon>
        <taxon>Bacillales</taxon>
        <taxon>Bacillaceae</taxon>
        <taxon>Bacillus</taxon>
        <taxon>Bacillus cereus group</taxon>
    </lineage>
</organism>
<dbReference type="AlphaFoldDB" id="A0A242WAB6"/>
<comment type="caution">
    <text evidence="2">The sequence shown here is derived from an EMBL/GenBank/DDBJ whole genome shotgun (WGS) entry which is preliminary data.</text>
</comment>
<feature type="transmembrane region" description="Helical" evidence="1">
    <location>
        <begin position="6"/>
        <end position="23"/>
    </location>
</feature>
<keyword evidence="1" id="KW-1133">Transmembrane helix</keyword>
<keyword evidence="1" id="KW-0472">Membrane</keyword>